<name>A0ABP9FUZ8_9SPHI</name>
<dbReference type="InterPro" id="IPR036412">
    <property type="entry name" value="HAD-like_sf"/>
</dbReference>
<comment type="caution">
    <text evidence="5">The sequence shown here is derived from an EMBL/GenBank/DDBJ whole genome shotgun (WGS) entry which is preliminary data.</text>
</comment>
<accession>A0ABP9FUZ8</accession>
<dbReference type="CDD" id="cd01427">
    <property type="entry name" value="HAD_like"/>
    <property type="match status" value="1"/>
</dbReference>
<dbReference type="InterPro" id="IPR023214">
    <property type="entry name" value="HAD_sf"/>
</dbReference>
<sequence length="202" mass="23764">MTYSDIDLKKQAFIFELDNVLYPEKDYLLQVYYLFAGMIEYTELWDAKAMTSLMTETYKEHGHEAVFDALKQKFNIGEKYRRNFDDMLITSKLPLKLLLFQRMLELLQQIVVDRKKIFIVTNGNPQQQLNKIKQTEWNGLESYLTCYFADEINAKPEPHTINQLLADHNIERRHAVMIGITEADELCAQAAGIDFINSYRFM</sequence>
<protein>
    <recommendedName>
        <fullName evidence="4">phosphoglycolate phosphatase</fullName>
        <ecNumber evidence="4">3.1.3.18</ecNumber>
    </recommendedName>
</protein>
<keyword evidence="6" id="KW-1185">Reference proteome</keyword>
<evidence type="ECO:0000256" key="4">
    <source>
        <dbReference type="ARBA" id="ARBA00013078"/>
    </source>
</evidence>
<dbReference type="RefSeq" id="WP_345331077.1">
    <property type="nucleotide sequence ID" value="NZ_BAABJI010000002.1"/>
</dbReference>
<evidence type="ECO:0000256" key="1">
    <source>
        <dbReference type="ARBA" id="ARBA00000830"/>
    </source>
</evidence>
<evidence type="ECO:0000256" key="3">
    <source>
        <dbReference type="ARBA" id="ARBA00006171"/>
    </source>
</evidence>
<dbReference type="EC" id="3.1.3.18" evidence="4"/>
<evidence type="ECO:0000313" key="5">
    <source>
        <dbReference type="EMBL" id="GAA4916624.1"/>
    </source>
</evidence>
<dbReference type="SUPFAM" id="SSF56784">
    <property type="entry name" value="HAD-like"/>
    <property type="match status" value="1"/>
</dbReference>
<dbReference type="Proteomes" id="UP001501436">
    <property type="component" value="Unassembled WGS sequence"/>
</dbReference>
<dbReference type="EMBL" id="BAABJI010000002">
    <property type="protein sequence ID" value="GAA4916624.1"/>
    <property type="molecule type" value="Genomic_DNA"/>
</dbReference>
<evidence type="ECO:0000313" key="6">
    <source>
        <dbReference type="Proteomes" id="UP001501436"/>
    </source>
</evidence>
<evidence type="ECO:0000256" key="2">
    <source>
        <dbReference type="ARBA" id="ARBA00004818"/>
    </source>
</evidence>
<gene>
    <name evidence="5" type="ORF">GCM10023313_20260</name>
</gene>
<organism evidence="5 6">
    <name type="scientific">Mucilaginibacter defluvii</name>
    <dbReference type="NCBI Taxonomy" id="1196019"/>
    <lineage>
        <taxon>Bacteria</taxon>
        <taxon>Pseudomonadati</taxon>
        <taxon>Bacteroidota</taxon>
        <taxon>Sphingobacteriia</taxon>
        <taxon>Sphingobacteriales</taxon>
        <taxon>Sphingobacteriaceae</taxon>
        <taxon>Mucilaginibacter</taxon>
    </lineage>
</organism>
<dbReference type="Gene3D" id="1.10.150.520">
    <property type="match status" value="1"/>
</dbReference>
<dbReference type="InterPro" id="IPR050155">
    <property type="entry name" value="HAD-like_hydrolase_sf"/>
</dbReference>
<dbReference type="InterPro" id="IPR041492">
    <property type="entry name" value="HAD_2"/>
</dbReference>
<dbReference type="Pfam" id="PF13419">
    <property type="entry name" value="HAD_2"/>
    <property type="match status" value="1"/>
</dbReference>
<reference evidence="6" key="1">
    <citation type="journal article" date="2019" name="Int. J. Syst. Evol. Microbiol.">
        <title>The Global Catalogue of Microorganisms (GCM) 10K type strain sequencing project: providing services to taxonomists for standard genome sequencing and annotation.</title>
        <authorList>
            <consortium name="The Broad Institute Genomics Platform"/>
            <consortium name="The Broad Institute Genome Sequencing Center for Infectious Disease"/>
            <person name="Wu L."/>
            <person name="Ma J."/>
        </authorList>
    </citation>
    <scope>NUCLEOTIDE SEQUENCE [LARGE SCALE GENOMIC DNA]</scope>
    <source>
        <strain evidence="6">JCM 18283</strain>
    </source>
</reference>
<dbReference type="PANTHER" id="PTHR43434:SF1">
    <property type="entry name" value="PHOSPHOGLYCOLATE PHOSPHATASE"/>
    <property type="match status" value="1"/>
</dbReference>
<dbReference type="PANTHER" id="PTHR43434">
    <property type="entry name" value="PHOSPHOGLYCOLATE PHOSPHATASE"/>
    <property type="match status" value="1"/>
</dbReference>
<dbReference type="Gene3D" id="3.40.50.1000">
    <property type="entry name" value="HAD superfamily/HAD-like"/>
    <property type="match status" value="1"/>
</dbReference>
<comment type="catalytic activity">
    <reaction evidence="1">
        <text>2-phosphoglycolate + H2O = glycolate + phosphate</text>
        <dbReference type="Rhea" id="RHEA:14369"/>
        <dbReference type="ChEBI" id="CHEBI:15377"/>
        <dbReference type="ChEBI" id="CHEBI:29805"/>
        <dbReference type="ChEBI" id="CHEBI:43474"/>
        <dbReference type="ChEBI" id="CHEBI:58033"/>
        <dbReference type="EC" id="3.1.3.18"/>
    </reaction>
</comment>
<proteinExistence type="inferred from homology"/>
<comment type="pathway">
    <text evidence="2">Organic acid metabolism; glycolate biosynthesis; glycolate from 2-phosphoglycolate: step 1/1.</text>
</comment>
<comment type="similarity">
    <text evidence="3">Belongs to the HAD-like hydrolase superfamily. CbbY/CbbZ/Gph/YieH family.</text>
</comment>